<dbReference type="EMBL" id="CP092624">
    <property type="protein sequence ID" value="UMM32873.1"/>
    <property type="molecule type" value="Genomic_DNA"/>
</dbReference>
<dbReference type="Pfam" id="PF10318">
    <property type="entry name" value="7TM_GPCR_Srh"/>
    <property type="match status" value="1"/>
</dbReference>
<feature type="transmembrane region" description="Helical" evidence="1">
    <location>
        <begin position="20"/>
        <end position="46"/>
    </location>
</feature>
<evidence type="ECO:0000313" key="2">
    <source>
        <dbReference type="EMBL" id="UMM32873.1"/>
    </source>
</evidence>
<keyword evidence="1" id="KW-0472">Membrane</keyword>
<keyword evidence="3" id="KW-1185">Reference proteome</keyword>
<feature type="transmembrane region" description="Helical" evidence="1">
    <location>
        <begin position="102"/>
        <end position="124"/>
    </location>
</feature>
<name>A0AAE9JL21_CAEBR</name>
<dbReference type="InterPro" id="IPR019422">
    <property type="entry name" value="7TM_GPCR_serpentine_rcpt_Srh"/>
</dbReference>
<dbReference type="InterPro" id="IPR019428">
    <property type="entry name" value="7TM_GPCR_serpentine_rcpt_Str"/>
</dbReference>
<feature type="transmembrane region" description="Helical" evidence="1">
    <location>
        <begin position="67"/>
        <end position="90"/>
    </location>
</feature>
<organism evidence="2 3">
    <name type="scientific">Caenorhabditis briggsae</name>
    <dbReference type="NCBI Taxonomy" id="6238"/>
    <lineage>
        <taxon>Eukaryota</taxon>
        <taxon>Metazoa</taxon>
        <taxon>Ecdysozoa</taxon>
        <taxon>Nematoda</taxon>
        <taxon>Chromadorea</taxon>
        <taxon>Rhabditida</taxon>
        <taxon>Rhabditina</taxon>
        <taxon>Rhabditomorpha</taxon>
        <taxon>Rhabditoidea</taxon>
        <taxon>Rhabditidae</taxon>
        <taxon>Peloderinae</taxon>
        <taxon>Caenorhabditis</taxon>
    </lineage>
</organism>
<evidence type="ECO:0008006" key="4">
    <source>
        <dbReference type="Google" id="ProtNLM"/>
    </source>
</evidence>
<dbReference type="PANTHER" id="PTHR22941:SF2">
    <property type="entry name" value="SERPENTINE RECEPTOR, CLASS H-RELATED"/>
    <property type="match status" value="1"/>
</dbReference>
<sequence length="412" mass="47930">MSTAYIHELPLFVFTENATYHLSTFALFFTLICSQIIYFVFSLVLNIKNQLKNRKMSHKTYQMKRKFFLALATQMFLPLTLYVIPCAYTWFTVIFNYYNQAFANIAVISGMLHGLLSTLVMLFIHHPYRVAVVVMVYVLFDCSISILAIPVILFPEFAGYPLGLFKFVDTKYYVYHVVLAIMFMGGVLVSIIAIFENQYFTICSFSAPTQWLPFRKAWLIFHIVLTIASSISFGCFVPDQSIARQNVFRKLPHLPENFYEIPIFVFTENGFYHLVMFLILVPFCCLETTVFVSGIVRTTSRLFKTSKMSRKSYKLQKSFFIALLIQTTLPLITLVIPFVYSWISILWRYYNQGLMNIAVIFTTIHGLSSTIMMITVHQPYREFSMSIFCYERVLEKRGLSRKNVIIVALHDH</sequence>
<evidence type="ECO:0000313" key="3">
    <source>
        <dbReference type="Proteomes" id="UP000829354"/>
    </source>
</evidence>
<protein>
    <recommendedName>
        <fullName evidence="4">Serpentine Receptor, class H</fullName>
    </recommendedName>
</protein>
<feature type="transmembrane region" description="Helical" evidence="1">
    <location>
        <begin position="217"/>
        <end position="237"/>
    </location>
</feature>
<feature type="transmembrane region" description="Helical" evidence="1">
    <location>
        <begin position="131"/>
        <end position="153"/>
    </location>
</feature>
<feature type="transmembrane region" description="Helical" evidence="1">
    <location>
        <begin position="319"/>
        <end position="343"/>
    </location>
</feature>
<feature type="transmembrane region" description="Helical" evidence="1">
    <location>
        <begin position="355"/>
        <end position="376"/>
    </location>
</feature>
<feature type="transmembrane region" description="Helical" evidence="1">
    <location>
        <begin position="173"/>
        <end position="196"/>
    </location>
</feature>
<proteinExistence type="predicted"/>
<reference evidence="2 3" key="1">
    <citation type="submission" date="2022-04" db="EMBL/GenBank/DDBJ databases">
        <title>Chromosome-level reference genomes for two strains of Caenorhabditis briggsae: an improved platform for comparative genomics.</title>
        <authorList>
            <person name="Stevens L."/>
            <person name="Andersen E."/>
        </authorList>
    </citation>
    <scope>NUCLEOTIDE SEQUENCE [LARGE SCALE GENOMIC DNA]</scope>
    <source>
        <strain evidence="2">VX34</strain>
        <tissue evidence="2">Whole-organism</tissue>
    </source>
</reference>
<accession>A0AAE9JL21</accession>
<dbReference type="Proteomes" id="UP000829354">
    <property type="component" value="Chromosome V"/>
</dbReference>
<dbReference type="PANTHER" id="PTHR22941">
    <property type="entry name" value="SERPENTINE RECEPTOR"/>
    <property type="match status" value="1"/>
</dbReference>
<keyword evidence="1" id="KW-1133">Transmembrane helix</keyword>
<dbReference type="AlphaFoldDB" id="A0AAE9JL21"/>
<dbReference type="SUPFAM" id="SSF81321">
    <property type="entry name" value="Family A G protein-coupled receptor-like"/>
    <property type="match status" value="1"/>
</dbReference>
<evidence type="ECO:0000256" key="1">
    <source>
        <dbReference type="SAM" id="Phobius"/>
    </source>
</evidence>
<gene>
    <name evidence="2" type="ORF">L5515_006536</name>
</gene>
<dbReference type="Pfam" id="PF10326">
    <property type="entry name" value="7TM_GPCR_Str"/>
    <property type="match status" value="1"/>
</dbReference>
<feature type="transmembrane region" description="Helical" evidence="1">
    <location>
        <begin position="271"/>
        <end position="298"/>
    </location>
</feature>
<keyword evidence="1" id="KW-0812">Transmembrane</keyword>
<dbReference type="InterPro" id="IPR053220">
    <property type="entry name" value="Nematode_rcpt-like_serp_H"/>
</dbReference>